<dbReference type="InterPro" id="IPR001692">
    <property type="entry name" value="Histidinol_DH_CS"/>
</dbReference>
<organism evidence="6">
    <name type="scientific">marine metagenome</name>
    <dbReference type="NCBI Taxonomy" id="408172"/>
    <lineage>
        <taxon>unclassified sequences</taxon>
        <taxon>metagenomes</taxon>
        <taxon>ecological metagenomes</taxon>
    </lineage>
</organism>
<dbReference type="FunFam" id="3.40.50.1980:FF:000001">
    <property type="entry name" value="Histidinol dehydrogenase"/>
    <property type="match status" value="1"/>
</dbReference>
<name>A0A381NQW6_9ZZZZ</name>
<evidence type="ECO:0000256" key="5">
    <source>
        <dbReference type="ARBA" id="ARBA00023002"/>
    </source>
</evidence>
<evidence type="ECO:0008006" key="7">
    <source>
        <dbReference type="Google" id="ProtNLM"/>
    </source>
</evidence>
<dbReference type="PANTHER" id="PTHR21256">
    <property type="entry name" value="HISTIDINOL DEHYDROGENASE HDH"/>
    <property type="match status" value="1"/>
</dbReference>
<dbReference type="Gene3D" id="3.40.50.1980">
    <property type="entry name" value="Nitrogenase molybdenum iron protein domain"/>
    <property type="match status" value="2"/>
</dbReference>
<evidence type="ECO:0000256" key="4">
    <source>
        <dbReference type="ARBA" id="ARBA00022833"/>
    </source>
</evidence>
<dbReference type="CDD" id="cd06572">
    <property type="entry name" value="Histidinol_dh"/>
    <property type="match status" value="1"/>
</dbReference>
<keyword evidence="5" id="KW-0560">Oxidoreductase</keyword>
<protein>
    <recommendedName>
        <fullName evidence="7">Histidinol dehydrogenase</fullName>
    </recommendedName>
</protein>
<dbReference type="AlphaFoldDB" id="A0A381NQW6"/>
<evidence type="ECO:0000256" key="2">
    <source>
        <dbReference type="ARBA" id="ARBA00010178"/>
    </source>
</evidence>
<dbReference type="HAMAP" id="MF_01024">
    <property type="entry name" value="HisD"/>
    <property type="match status" value="1"/>
</dbReference>
<keyword evidence="3" id="KW-0479">Metal-binding</keyword>
<proteinExistence type="inferred from homology"/>
<sequence length="410" mass="44798">MDLFTQDEMVRKILNDVKEKGDEELLRLTHQFDRHTLPLEKIRVTSDEIKAAYKEISQEELDALGEAAKRIRLFHERQKQDPWTYEEGGIVLGQMVRPLEIAGIYVPGGKASYPSSVLMNAIPAKVAGVEQIVMCSPFPEGQTRPHVLVAADLAGVTEIYKIGGAQAVAAMAFGTDTIPRVDKIVGPGNIFVALAKRLVFGIVDIDMIAGPSEILIVADHSANPSFVAADLLSQAEHDEDAVPILVTPDEALAEDVKKELEKQVKVLSKKDIAEISLRNNCYLLVTESLQDAVDMANKIAPEHLELSLENPEEWAKKVQNAGAVFLGHYTPEAIGDYLAGPNHVLPTSGTARFSSPLGVYDFVKRTSLISYTREALQNCGKTVTLLAEMEDLGGHANSVKLRLDGPEKKS</sequence>
<dbReference type="GO" id="GO:0004399">
    <property type="term" value="F:histidinol dehydrogenase activity"/>
    <property type="evidence" value="ECO:0007669"/>
    <property type="project" value="InterPro"/>
</dbReference>
<evidence type="ECO:0000256" key="3">
    <source>
        <dbReference type="ARBA" id="ARBA00022723"/>
    </source>
</evidence>
<dbReference type="PANTHER" id="PTHR21256:SF2">
    <property type="entry name" value="HISTIDINE BIOSYNTHESIS TRIFUNCTIONAL PROTEIN"/>
    <property type="match status" value="1"/>
</dbReference>
<accession>A0A381NQW6</accession>
<comment type="cofactor">
    <cofactor evidence="1">
        <name>Zn(2+)</name>
        <dbReference type="ChEBI" id="CHEBI:29105"/>
    </cofactor>
</comment>
<dbReference type="Gene3D" id="1.20.5.1300">
    <property type="match status" value="1"/>
</dbReference>
<dbReference type="NCBIfam" id="TIGR00069">
    <property type="entry name" value="hisD"/>
    <property type="match status" value="1"/>
</dbReference>
<dbReference type="InterPro" id="IPR016161">
    <property type="entry name" value="Ald_DH/histidinol_DH"/>
</dbReference>
<dbReference type="EMBL" id="UINC01000506">
    <property type="protein sequence ID" value="SUZ56514.1"/>
    <property type="molecule type" value="Genomic_DNA"/>
</dbReference>
<dbReference type="PRINTS" id="PR00083">
    <property type="entry name" value="HOLDHDRGNASE"/>
</dbReference>
<dbReference type="GO" id="GO:0000105">
    <property type="term" value="P:L-histidine biosynthetic process"/>
    <property type="evidence" value="ECO:0007669"/>
    <property type="project" value="InterPro"/>
</dbReference>
<reference evidence="6" key="1">
    <citation type="submission" date="2018-05" db="EMBL/GenBank/DDBJ databases">
        <authorList>
            <person name="Lanie J.A."/>
            <person name="Ng W.-L."/>
            <person name="Kazmierczak K.M."/>
            <person name="Andrzejewski T.M."/>
            <person name="Davidsen T.M."/>
            <person name="Wayne K.J."/>
            <person name="Tettelin H."/>
            <person name="Glass J.I."/>
            <person name="Rusch D."/>
            <person name="Podicherti R."/>
            <person name="Tsui H.-C.T."/>
            <person name="Winkler M.E."/>
        </authorList>
    </citation>
    <scope>NUCLEOTIDE SEQUENCE</scope>
</reference>
<dbReference type="PIRSF" id="PIRSF000099">
    <property type="entry name" value="Histidinol_dh"/>
    <property type="match status" value="1"/>
</dbReference>
<evidence type="ECO:0000313" key="6">
    <source>
        <dbReference type="EMBL" id="SUZ56514.1"/>
    </source>
</evidence>
<dbReference type="InterPro" id="IPR012131">
    <property type="entry name" value="Hstdl_DH"/>
</dbReference>
<evidence type="ECO:0000256" key="1">
    <source>
        <dbReference type="ARBA" id="ARBA00001947"/>
    </source>
</evidence>
<dbReference type="Pfam" id="PF00815">
    <property type="entry name" value="Histidinol_dh"/>
    <property type="match status" value="1"/>
</dbReference>
<dbReference type="InterPro" id="IPR022695">
    <property type="entry name" value="Histidinol_DH_monofunct"/>
</dbReference>
<dbReference type="SUPFAM" id="SSF53720">
    <property type="entry name" value="ALDH-like"/>
    <property type="match status" value="1"/>
</dbReference>
<dbReference type="FunFam" id="3.40.50.1980:FF:000026">
    <property type="entry name" value="Histidinol dehydrogenase"/>
    <property type="match status" value="1"/>
</dbReference>
<comment type="similarity">
    <text evidence="2">Belongs to the histidinol dehydrogenase family.</text>
</comment>
<dbReference type="GO" id="GO:0005829">
    <property type="term" value="C:cytosol"/>
    <property type="evidence" value="ECO:0007669"/>
    <property type="project" value="TreeGrafter"/>
</dbReference>
<dbReference type="GO" id="GO:0051287">
    <property type="term" value="F:NAD binding"/>
    <property type="evidence" value="ECO:0007669"/>
    <property type="project" value="InterPro"/>
</dbReference>
<keyword evidence="4" id="KW-0862">Zinc</keyword>
<gene>
    <name evidence="6" type="ORF">METZ01_LOCUS9368</name>
</gene>
<dbReference type="PROSITE" id="PS00611">
    <property type="entry name" value="HISOL_DEHYDROGENASE"/>
    <property type="match status" value="1"/>
</dbReference>
<dbReference type="GO" id="GO:0046872">
    <property type="term" value="F:metal ion binding"/>
    <property type="evidence" value="ECO:0007669"/>
    <property type="project" value="UniProtKB-KW"/>
</dbReference>